<gene>
    <name evidence="9" type="ORF">UY67_C0020G0027</name>
</gene>
<evidence type="ECO:0000256" key="5">
    <source>
        <dbReference type="ARBA" id="ARBA00023152"/>
    </source>
</evidence>
<dbReference type="Proteomes" id="UP000034273">
    <property type="component" value="Unassembled WGS sequence"/>
</dbReference>
<comment type="caution">
    <text evidence="9">The sequence shown here is derived from an EMBL/GenBank/DDBJ whole genome shotgun (WGS) entry which is preliminary data.</text>
</comment>
<accession>A0A0G1WXP1</accession>
<dbReference type="FunFam" id="3.20.20.70:FF:000140">
    <property type="entry name" value="Fructose-bisphosphate aldolase"/>
    <property type="match status" value="1"/>
</dbReference>
<evidence type="ECO:0000256" key="2">
    <source>
        <dbReference type="ARBA" id="ARBA00004714"/>
    </source>
</evidence>
<dbReference type="NCBIfam" id="NF033379">
    <property type="entry name" value="FrucBisAld_I"/>
    <property type="match status" value="1"/>
</dbReference>
<reference evidence="9 10" key="1">
    <citation type="journal article" date="2015" name="Nature">
        <title>rRNA introns, odd ribosomes, and small enigmatic genomes across a large radiation of phyla.</title>
        <authorList>
            <person name="Brown C.T."/>
            <person name="Hug L.A."/>
            <person name="Thomas B.C."/>
            <person name="Sharon I."/>
            <person name="Castelle C.J."/>
            <person name="Singh A."/>
            <person name="Wilkins M.J."/>
            <person name="Williams K.H."/>
            <person name="Banfield J.F."/>
        </authorList>
    </citation>
    <scope>NUCLEOTIDE SEQUENCE [LARGE SCALE GENOMIC DNA]</scope>
</reference>
<dbReference type="SUPFAM" id="SSF51569">
    <property type="entry name" value="Aldolase"/>
    <property type="match status" value="1"/>
</dbReference>
<dbReference type="AlphaFoldDB" id="A0A0G1WXP1"/>
<dbReference type="Pfam" id="PF00274">
    <property type="entry name" value="Glycolytic"/>
    <property type="match status" value="1"/>
</dbReference>
<dbReference type="PATRIC" id="fig|1618671.3.peg.704"/>
<protein>
    <recommendedName>
        <fullName evidence="8">Probable fructose-bisphosphate aldolase class 1</fullName>
        <ecNumber evidence="4">4.1.2.13</ecNumber>
    </recommendedName>
    <alternativeName>
        <fullName evidence="7">Fructose-bisphosphate aldolase class I</fullName>
    </alternativeName>
</protein>
<evidence type="ECO:0000256" key="8">
    <source>
        <dbReference type="ARBA" id="ARBA00072515"/>
    </source>
</evidence>
<keyword evidence="6" id="KW-0456">Lyase</keyword>
<dbReference type="STRING" id="1618671.UY67_C0020G0027"/>
<dbReference type="PANTHER" id="PTHR11627">
    <property type="entry name" value="FRUCTOSE-BISPHOSPHATE ALDOLASE"/>
    <property type="match status" value="1"/>
</dbReference>
<proteinExistence type="inferred from homology"/>
<evidence type="ECO:0000256" key="1">
    <source>
        <dbReference type="ARBA" id="ARBA00000441"/>
    </source>
</evidence>
<sequence length="348" mass="37390">MNINDLNAVAEAMVAPGKGILAADESTSSIGKRFAIIGLENTEDNRRAYRQMLITSPGMGEYISGVIMYDETIHQNTTDGASFVKVLQNVGILPGIKVDQGTIEMSGSPKEKVTAGLEGLPERLAGYAALGAKFAKWRAVITIGSTELTTGSELSIPTDANLRQNARDLARYAKNCQDAGIVPMVEPEVLMDGNNTMERCREVTEKVLTAVFEELRAIDVVINGIILKPNMVIPGKESGEKKSPDEVADATLKVFNKTLPNELAGIAFLSGGQGDIEATENLNAINRRGTHPWRVSFSYGRALQSAAMQAWHGNAANIASAQKIFLHRAKMNALASLGKYTAEAEHSS</sequence>
<evidence type="ECO:0000256" key="3">
    <source>
        <dbReference type="ARBA" id="ARBA00010387"/>
    </source>
</evidence>
<dbReference type="EMBL" id="LCQW01000020">
    <property type="protein sequence ID" value="KKW23633.1"/>
    <property type="molecule type" value="Genomic_DNA"/>
</dbReference>
<dbReference type="Gene3D" id="3.20.20.70">
    <property type="entry name" value="Aldolase class I"/>
    <property type="match status" value="1"/>
</dbReference>
<dbReference type="InterPro" id="IPR013785">
    <property type="entry name" value="Aldolase_TIM"/>
</dbReference>
<comment type="similarity">
    <text evidence="3">Belongs to the class I fructose-bisphosphate aldolase family.</text>
</comment>
<organism evidence="9 10">
    <name type="scientific">Candidatus Kaiserbacteria bacterium GW2011_GWA2_52_12</name>
    <dbReference type="NCBI Taxonomy" id="1618671"/>
    <lineage>
        <taxon>Bacteria</taxon>
        <taxon>Candidatus Kaiseribacteriota</taxon>
    </lineage>
</organism>
<dbReference type="GO" id="GO:0004332">
    <property type="term" value="F:fructose-bisphosphate aldolase activity"/>
    <property type="evidence" value="ECO:0007669"/>
    <property type="project" value="UniProtKB-EC"/>
</dbReference>
<evidence type="ECO:0000256" key="4">
    <source>
        <dbReference type="ARBA" id="ARBA00013068"/>
    </source>
</evidence>
<evidence type="ECO:0000256" key="7">
    <source>
        <dbReference type="ARBA" id="ARBA00029799"/>
    </source>
</evidence>
<dbReference type="InterPro" id="IPR000741">
    <property type="entry name" value="FBA_I"/>
</dbReference>
<dbReference type="UniPathway" id="UPA00109">
    <property type="reaction ID" value="UER00183"/>
</dbReference>
<keyword evidence="5" id="KW-0324">Glycolysis</keyword>
<evidence type="ECO:0000256" key="6">
    <source>
        <dbReference type="ARBA" id="ARBA00023239"/>
    </source>
</evidence>
<comment type="pathway">
    <text evidence="2">Carbohydrate degradation; glycolysis; D-glyceraldehyde 3-phosphate and glycerone phosphate from D-glucose: step 4/4.</text>
</comment>
<evidence type="ECO:0000313" key="10">
    <source>
        <dbReference type="Proteomes" id="UP000034273"/>
    </source>
</evidence>
<dbReference type="EC" id="4.1.2.13" evidence="4"/>
<comment type="catalytic activity">
    <reaction evidence="1">
        <text>beta-D-fructose 1,6-bisphosphate = D-glyceraldehyde 3-phosphate + dihydroxyacetone phosphate</text>
        <dbReference type="Rhea" id="RHEA:14729"/>
        <dbReference type="ChEBI" id="CHEBI:32966"/>
        <dbReference type="ChEBI" id="CHEBI:57642"/>
        <dbReference type="ChEBI" id="CHEBI:59776"/>
        <dbReference type="EC" id="4.1.2.13"/>
    </reaction>
</comment>
<name>A0A0G1WXP1_9BACT</name>
<dbReference type="GO" id="GO:0006096">
    <property type="term" value="P:glycolytic process"/>
    <property type="evidence" value="ECO:0007669"/>
    <property type="project" value="UniProtKB-UniPathway"/>
</dbReference>
<evidence type="ECO:0000313" key="9">
    <source>
        <dbReference type="EMBL" id="KKW23633.1"/>
    </source>
</evidence>